<comment type="caution">
    <text evidence="1">The sequence shown here is derived from an EMBL/GenBank/DDBJ whole genome shotgun (WGS) entry which is preliminary data.</text>
</comment>
<dbReference type="Proteomes" id="UP001068379">
    <property type="component" value="Unassembled WGS sequence"/>
</dbReference>
<protein>
    <submittedName>
        <fullName evidence="1">Uncharacterized protein</fullName>
    </submittedName>
</protein>
<evidence type="ECO:0000313" key="2">
    <source>
        <dbReference type="Proteomes" id="UP001068379"/>
    </source>
</evidence>
<proteinExistence type="predicted"/>
<reference evidence="1" key="1">
    <citation type="submission" date="2022-12" db="EMBL/GenBank/DDBJ databases">
        <title>Bacterial isolates from different developmental stages of Nematostella vectensis.</title>
        <authorList>
            <person name="Fraune S."/>
        </authorList>
    </citation>
    <scope>NUCLEOTIDE SEQUENCE</scope>
    <source>
        <strain evidence="1">G21619-S1</strain>
    </source>
</reference>
<dbReference type="EMBL" id="JAPWHE010000014">
    <property type="protein sequence ID" value="MCZ4331063.1"/>
    <property type="molecule type" value="Genomic_DNA"/>
</dbReference>
<organism evidence="1 2">
    <name type="scientific">Castellaniella denitrificans</name>
    <dbReference type="NCBI Taxonomy" id="56119"/>
    <lineage>
        <taxon>Bacteria</taxon>
        <taxon>Pseudomonadati</taxon>
        <taxon>Pseudomonadota</taxon>
        <taxon>Betaproteobacteria</taxon>
        <taxon>Burkholderiales</taxon>
        <taxon>Alcaligenaceae</taxon>
        <taxon>Castellaniella</taxon>
    </lineage>
</organism>
<sequence length="129" mass="13846">MTTETQILTDEQIAQTLNDAGVTEYADVPLRYDLEIARAIEAAVLQSPEIQALRKDAENSTGYAKLLAGAAAILENATESMENGGRDECAAHEARSMAQTIRLALISDNEYQSDVQAAAGGLTQTPLEY</sequence>
<gene>
    <name evidence="1" type="ORF">O4H32_14025</name>
</gene>
<dbReference type="RefSeq" id="WP_269360179.1">
    <property type="nucleotide sequence ID" value="NZ_JAPWHE010000014.1"/>
</dbReference>
<name>A0ABT4M758_9BURK</name>
<evidence type="ECO:0000313" key="1">
    <source>
        <dbReference type="EMBL" id="MCZ4331063.1"/>
    </source>
</evidence>
<accession>A0ABT4M758</accession>
<keyword evidence="2" id="KW-1185">Reference proteome</keyword>